<reference evidence="13 14" key="1">
    <citation type="journal article" date="2014" name="Genome Biol. Evol.">
        <title>The genome of the myxosporean Thelohanellus kitauei shows adaptations to nutrient acquisition within its fish host.</title>
        <authorList>
            <person name="Yang Y."/>
            <person name="Xiong J."/>
            <person name="Zhou Z."/>
            <person name="Huo F."/>
            <person name="Miao W."/>
            <person name="Ran C."/>
            <person name="Liu Y."/>
            <person name="Zhang J."/>
            <person name="Feng J."/>
            <person name="Wang M."/>
            <person name="Wang M."/>
            <person name="Wang L."/>
            <person name="Yao B."/>
        </authorList>
    </citation>
    <scope>NUCLEOTIDE SEQUENCE [LARGE SCALE GENOMIC DNA]</scope>
    <source>
        <strain evidence="13">Wuqing</strain>
    </source>
</reference>
<evidence type="ECO:0000313" key="13">
    <source>
        <dbReference type="EMBL" id="KII64250.1"/>
    </source>
</evidence>
<evidence type="ECO:0000256" key="7">
    <source>
        <dbReference type="ARBA" id="ARBA00023121"/>
    </source>
</evidence>
<keyword evidence="7" id="KW-0446">Lipid-binding</keyword>
<dbReference type="InterPro" id="IPR040326">
    <property type="entry name" value="HAP2/GCS1"/>
</dbReference>
<dbReference type="GO" id="GO:0007338">
    <property type="term" value="P:single fertilization"/>
    <property type="evidence" value="ECO:0007669"/>
    <property type="project" value="UniProtKB-KW"/>
</dbReference>
<comment type="caution">
    <text evidence="13">The sequence shown here is derived from an EMBL/GenBank/DDBJ whole genome shotgun (WGS) entry which is preliminary data.</text>
</comment>
<dbReference type="Proteomes" id="UP000031668">
    <property type="component" value="Unassembled WGS sequence"/>
</dbReference>
<keyword evidence="8 11" id="KW-0472">Membrane</keyword>
<name>A0A0C2MIS5_THEKT</name>
<keyword evidence="10" id="KW-0278">Fertilization</keyword>
<keyword evidence="3" id="KW-1003">Cell membrane</keyword>
<keyword evidence="14" id="KW-1185">Reference proteome</keyword>
<evidence type="ECO:0000256" key="10">
    <source>
        <dbReference type="ARBA" id="ARBA00023279"/>
    </source>
</evidence>
<evidence type="ECO:0000256" key="3">
    <source>
        <dbReference type="ARBA" id="ARBA00022475"/>
    </source>
</evidence>
<dbReference type="PANTHER" id="PTHR31764:SF0">
    <property type="entry name" value="GENERATIVE CELL SPECIFIC-1_HAP2 DOMAIN-CONTAINING PROTEIN"/>
    <property type="match status" value="1"/>
</dbReference>
<dbReference type="InterPro" id="IPR018928">
    <property type="entry name" value="HAP2/GCS1_dom"/>
</dbReference>
<evidence type="ECO:0000256" key="5">
    <source>
        <dbReference type="ARBA" id="ARBA00022729"/>
    </source>
</evidence>
<keyword evidence="5" id="KW-0732">Signal</keyword>
<protein>
    <recommendedName>
        <fullName evidence="12">Generative cell specific-1/HAP2 domain-containing protein</fullName>
    </recommendedName>
</protein>
<evidence type="ECO:0000256" key="1">
    <source>
        <dbReference type="ARBA" id="ARBA00004251"/>
    </source>
</evidence>
<dbReference type="AlphaFoldDB" id="A0A0C2MIS5"/>
<feature type="domain" description="Generative cell specific-1/HAP2" evidence="12">
    <location>
        <begin position="156"/>
        <end position="410"/>
    </location>
</feature>
<evidence type="ECO:0000256" key="8">
    <source>
        <dbReference type="ARBA" id="ARBA00023136"/>
    </source>
</evidence>
<accession>A0A0C2MIS5</accession>
<gene>
    <name evidence="13" type="ORF">RF11_02607</name>
</gene>
<sequence>MQDVKEFHFSNSVSKNHRQIDSLRVGKIRIAHLFTTETYKLIDTKVCFYAQKRIVNLQPKETIFTRKPTLSSIFQYDACPENILEESVCNVKIDGKEQIENFDQDRRDNTWPNDSRVKFNCLQRPKSLTIHCLRFRVYLLSTPSLNDFFEIEVVHKNQIFIELIGNLGHRHLNHDFKHKLLLVPIKNYSAETLKEVEVDALAVPQHMVDLTGLSCNKIGVSATGFRSQGFATENPCHLKINSCLNKQPIDLIRLDQARLKRGLEPKFKISTEDHVQFDQKDIPYSLSFFNNEPVKNIFQILISATKFYKTVQNYSMKTRILSVNSTPSTPPSFEININIINTCNHTFKYNIQIADCLLYNYTISEALGRIEKQADENYTFILTAKQTINGSDVCNLSFKDLEGQTIDVIRLVIWENVTCNCPDHCVCECNNVLENFCRIREHESKNIETVNYYSEKDIKLTKISLKEKLIRLVLIHMVLWLPVIIKILINTIF</sequence>
<dbReference type="PANTHER" id="PTHR31764">
    <property type="entry name" value="PROTEIN HAPLESS 2"/>
    <property type="match status" value="1"/>
</dbReference>
<comment type="subcellular location">
    <subcellularLocation>
        <location evidence="1">Cell membrane</location>
        <topology evidence="1">Single-pass type I membrane protein</topology>
    </subcellularLocation>
</comment>
<evidence type="ECO:0000256" key="9">
    <source>
        <dbReference type="ARBA" id="ARBA00023157"/>
    </source>
</evidence>
<evidence type="ECO:0000313" key="14">
    <source>
        <dbReference type="Proteomes" id="UP000031668"/>
    </source>
</evidence>
<comment type="similarity">
    <text evidence="2">Belongs to the HAP2/GCS1 family.</text>
</comment>
<evidence type="ECO:0000256" key="4">
    <source>
        <dbReference type="ARBA" id="ARBA00022692"/>
    </source>
</evidence>
<keyword evidence="4 11" id="KW-0812">Transmembrane</keyword>
<organism evidence="13 14">
    <name type="scientific">Thelohanellus kitauei</name>
    <name type="common">Myxosporean</name>
    <dbReference type="NCBI Taxonomy" id="669202"/>
    <lineage>
        <taxon>Eukaryota</taxon>
        <taxon>Metazoa</taxon>
        <taxon>Cnidaria</taxon>
        <taxon>Myxozoa</taxon>
        <taxon>Myxosporea</taxon>
        <taxon>Bivalvulida</taxon>
        <taxon>Platysporina</taxon>
        <taxon>Myxobolidae</taxon>
        <taxon>Thelohanellus</taxon>
    </lineage>
</organism>
<dbReference type="EMBL" id="JWZT01004360">
    <property type="protein sequence ID" value="KII64250.1"/>
    <property type="molecule type" value="Genomic_DNA"/>
</dbReference>
<keyword evidence="6 11" id="KW-1133">Transmembrane helix</keyword>
<evidence type="ECO:0000256" key="6">
    <source>
        <dbReference type="ARBA" id="ARBA00022989"/>
    </source>
</evidence>
<proteinExistence type="inferred from homology"/>
<dbReference type="GO" id="GO:0008289">
    <property type="term" value="F:lipid binding"/>
    <property type="evidence" value="ECO:0007669"/>
    <property type="project" value="UniProtKB-KW"/>
</dbReference>
<keyword evidence="9" id="KW-1015">Disulfide bond</keyword>
<evidence type="ECO:0000259" key="12">
    <source>
        <dbReference type="Pfam" id="PF10699"/>
    </source>
</evidence>
<evidence type="ECO:0000256" key="11">
    <source>
        <dbReference type="SAM" id="Phobius"/>
    </source>
</evidence>
<dbReference type="GO" id="GO:0005886">
    <property type="term" value="C:plasma membrane"/>
    <property type="evidence" value="ECO:0007669"/>
    <property type="project" value="UniProtKB-SubCell"/>
</dbReference>
<dbReference type="Pfam" id="PF10699">
    <property type="entry name" value="HAP2-GCS1"/>
    <property type="match status" value="1"/>
</dbReference>
<dbReference type="OrthoDB" id="365272at2759"/>
<feature type="transmembrane region" description="Helical" evidence="11">
    <location>
        <begin position="469"/>
        <end position="489"/>
    </location>
</feature>
<evidence type="ECO:0000256" key="2">
    <source>
        <dbReference type="ARBA" id="ARBA00010929"/>
    </source>
</evidence>